<dbReference type="InterPro" id="IPR036388">
    <property type="entry name" value="WH-like_DNA-bd_sf"/>
</dbReference>
<evidence type="ECO:0000256" key="2">
    <source>
        <dbReference type="ARBA" id="ARBA00023015"/>
    </source>
</evidence>
<keyword evidence="6" id="KW-1185">Reference proteome</keyword>
<dbReference type="Pfam" id="PF00126">
    <property type="entry name" value="HTH_1"/>
    <property type="match status" value="1"/>
</dbReference>
<comment type="similarity">
    <text evidence="1">Belongs to the LysR transcriptional regulatory family.</text>
</comment>
<dbReference type="CDD" id="cd08422">
    <property type="entry name" value="PBP2_CrgA_like"/>
    <property type="match status" value="1"/>
</dbReference>
<keyword evidence="2" id="KW-0805">Transcription regulation</keyword>
<evidence type="ECO:0000256" key="3">
    <source>
        <dbReference type="ARBA" id="ARBA00023125"/>
    </source>
</evidence>
<dbReference type="FunFam" id="1.10.10.10:FF:000001">
    <property type="entry name" value="LysR family transcriptional regulator"/>
    <property type="match status" value="1"/>
</dbReference>
<dbReference type="InterPro" id="IPR000847">
    <property type="entry name" value="LysR_HTH_N"/>
</dbReference>
<dbReference type="Proteomes" id="UP000078572">
    <property type="component" value="Chromosome 2"/>
</dbReference>
<dbReference type="GO" id="GO:0003700">
    <property type="term" value="F:DNA-binding transcription factor activity"/>
    <property type="evidence" value="ECO:0007669"/>
    <property type="project" value="InterPro"/>
</dbReference>
<evidence type="ECO:0000313" key="5">
    <source>
        <dbReference type="EMBL" id="ANJ75123.1"/>
    </source>
</evidence>
<dbReference type="AlphaFoldDB" id="A0A192A446"/>
<dbReference type="InterPro" id="IPR058163">
    <property type="entry name" value="LysR-type_TF_proteobact-type"/>
</dbReference>
<keyword evidence="4" id="KW-0804">Transcription</keyword>
<dbReference type="GO" id="GO:0043565">
    <property type="term" value="F:sequence-specific DNA binding"/>
    <property type="evidence" value="ECO:0007669"/>
    <property type="project" value="TreeGrafter"/>
</dbReference>
<reference evidence="6" key="1">
    <citation type="submission" date="2016-06" db="EMBL/GenBank/DDBJ databases">
        <authorList>
            <person name="Xu Y."/>
            <person name="Nagy A."/>
            <person name="Yan X."/>
            <person name="Kim S.W."/>
            <person name="Haley B."/>
            <person name="Liu N.T."/>
            <person name="Nou X."/>
        </authorList>
    </citation>
    <scope>NUCLEOTIDE SEQUENCE [LARGE SCALE GENOMIC DNA]</scope>
    <source>
        <strain evidence="6">ATCC 49129</strain>
    </source>
</reference>
<name>A0A192A446_9RALS</name>
<dbReference type="InterPro" id="IPR005119">
    <property type="entry name" value="LysR_subst-bd"/>
</dbReference>
<dbReference type="SUPFAM" id="SSF46785">
    <property type="entry name" value="Winged helix' DNA-binding domain"/>
    <property type="match status" value="1"/>
</dbReference>
<dbReference type="OrthoDB" id="9786526at2"/>
<dbReference type="PANTHER" id="PTHR30537">
    <property type="entry name" value="HTH-TYPE TRANSCRIPTIONAL REGULATOR"/>
    <property type="match status" value="1"/>
</dbReference>
<dbReference type="Gene3D" id="1.10.10.10">
    <property type="entry name" value="Winged helix-like DNA-binding domain superfamily/Winged helix DNA-binding domain"/>
    <property type="match status" value="1"/>
</dbReference>
<organism evidence="5 6">
    <name type="scientific">Ralstonia insidiosa</name>
    <dbReference type="NCBI Taxonomy" id="190721"/>
    <lineage>
        <taxon>Bacteria</taxon>
        <taxon>Pseudomonadati</taxon>
        <taxon>Pseudomonadota</taxon>
        <taxon>Betaproteobacteria</taxon>
        <taxon>Burkholderiales</taxon>
        <taxon>Burkholderiaceae</taxon>
        <taxon>Ralstonia</taxon>
    </lineage>
</organism>
<dbReference type="GO" id="GO:0006351">
    <property type="term" value="P:DNA-templated transcription"/>
    <property type="evidence" value="ECO:0007669"/>
    <property type="project" value="TreeGrafter"/>
</dbReference>
<dbReference type="STRING" id="190721.ACS15_4634"/>
<dbReference type="InterPro" id="IPR036390">
    <property type="entry name" value="WH_DNA-bd_sf"/>
</dbReference>
<evidence type="ECO:0000256" key="1">
    <source>
        <dbReference type="ARBA" id="ARBA00009437"/>
    </source>
</evidence>
<keyword evidence="3" id="KW-0238">DNA-binding</keyword>
<proteinExistence type="inferred from homology"/>
<dbReference type="RefSeq" id="WP_064807477.1">
    <property type="nucleotide sequence ID" value="NZ_CP016023.1"/>
</dbReference>
<dbReference type="PANTHER" id="PTHR30537:SF5">
    <property type="entry name" value="HTH-TYPE TRANSCRIPTIONAL ACTIVATOR TTDR-RELATED"/>
    <property type="match status" value="1"/>
</dbReference>
<dbReference type="GeneID" id="61528631"/>
<dbReference type="Gene3D" id="3.40.190.290">
    <property type="match status" value="1"/>
</dbReference>
<accession>A0A192A446</accession>
<protein>
    <submittedName>
        <fullName evidence="5">LysR family transcriptional regulator</fullName>
    </submittedName>
</protein>
<evidence type="ECO:0000313" key="6">
    <source>
        <dbReference type="Proteomes" id="UP000078572"/>
    </source>
</evidence>
<dbReference type="PROSITE" id="PS50931">
    <property type="entry name" value="HTH_LYSR"/>
    <property type="match status" value="1"/>
</dbReference>
<evidence type="ECO:0000256" key="4">
    <source>
        <dbReference type="ARBA" id="ARBA00023163"/>
    </source>
</evidence>
<dbReference type="EMBL" id="CP016023">
    <property type="protein sequence ID" value="ANJ75123.1"/>
    <property type="molecule type" value="Genomic_DNA"/>
</dbReference>
<dbReference type="Pfam" id="PF03466">
    <property type="entry name" value="LysR_substrate"/>
    <property type="match status" value="1"/>
</dbReference>
<dbReference type="SUPFAM" id="SSF53850">
    <property type="entry name" value="Periplasmic binding protein-like II"/>
    <property type="match status" value="1"/>
</dbReference>
<gene>
    <name evidence="5" type="ORF">A9Y76_21570</name>
</gene>
<sequence>MLDDLALFVSIVDHGSLQAAARQANLPAATLTRRLQKLEATLGCQLLLRSARSLKPTPEGLLYYEQCRPLLTALTQATATLDDDLNQIKGTLRVLAPLNLSRGLLGPAYASFMAAWPEIRLELSLSNRNEDVWRHGADLAIRVGPQDDPKLRQRRLGVIGIVLVASPAYLAEHGAPAHPHELETHRLIVASPISTWRFTSPDGKETIEMQPQGQCDVNDIELAASLAEAGQGLLYCPRTLCHAALEAGRLVRVLPEWQTPQRTIYAVWPQQQLPRKVRALLEHLAEFAAANPLLQDALLQDGPELPV</sequence>